<keyword evidence="2 8" id="KW-0813">Transport</keyword>
<dbReference type="NCBIfam" id="TIGR02515">
    <property type="entry name" value="IV_pilus_PilQ"/>
    <property type="match status" value="1"/>
</dbReference>
<reference evidence="15" key="1">
    <citation type="submission" date="2017-11" db="EMBL/GenBank/DDBJ databases">
        <authorList>
            <person name="Watanabe M."/>
            <person name="Kojima H."/>
        </authorList>
    </citation>
    <scope>NUCLEOTIDE SEQUENCE [LARGE SCALE GENOMIC DNA]</scope>
    <source>
        <strain evidence="15">Tokyo 01</strain>
    </source>
</reference>
<comment type="caution">
    <text evidence="14">The sequence shown here is derived from an EMBL/GenBank/DDBJ whole genome shotgun (WGS) entry which is preliminary data.</text>
</comment>
<feature type="domain" description="GspD-like N0" evidence="13">
    <location>
        <begin position="645"/>
        <end position="696"/>
    </location>
</feature>
<evidence type="ECO:0000256" key="8">
    <source>
        <dbReference type="RuleBase" id="RU004004"/>
    </source>
</evidence>
<dbReference type="InterPro" id="IPR013355">
    <property type="entry name" value="Pilus_4_PilQ"/>
</dbReference>
<sequence>MKFRANGLWKRSVVVFFIIAVGCMSGARAATYENGGGDDFAASKRITNLEIVNRSDTISLLIRGSRLLTYTTVKQASPQALILYFSNTLLDTPENVFTPPNNVIRRVQASAVPGQSRTIQLRVHLKKNAYYEITRRGNGLKVSFSKVKTARMPESGAPEVTQANRLPAAPVVQAAHTSPPRPASNASRLQSVYAAKFGDSLKVFVGADGMITNYKSFTIESPPRIVFDIFNIQSPYQSERVVPVNTQWVSQIRYHSYPDRVRVILDTRKAYLSKFSGHPVENGLLIQMGAAVSPPETPKQSYVKAPASKRASRVESVYATRMADDGMLITIKGDGAITNYKTAVAQDPPRIIVNLYDVDSPYLEEQSFPVDTQWVRSVRHQRYPDRIQVTIETRSPWLSSFSAFPDKNGLVVRVGGKGTVVADTGPRSSGQSPQQGRSSAAADYTQPATVSQVDFQAGAAGKSTLVVGTTRPVQYEVKEVADRKLEVRLLNTRLPDQHKRPLITDRFESAVDRIMPESKPAARNTAFFDISLREGVPYFVEQTGNELRVQFEASSISPRPIVAMNRDQAAMSAPPPASPLPPEGGGLTSVPIPRETGGSVALQAPSVTVPVGVPGTGDDLSLDIDTEEMLGGADGPRYTGEKIALDFYETDIKNVFRILREVSGKNFAIDKDVTGKVTLTLGEPVPWDQVLDLVLKMNKLGKTVDGTIIRIATRATLDEEERIRQEKKTAELTLRDQQKQLEPVKTEYIPVNYSRAKEEIEPHIEKLLTKDRGAVSVDERTNVVIITDTADKIRQARELIEKLDRVTPQVIIEARVVEATTSFSREIGTQWEMGVGVQEVGGDVQDGDSVIDVGGVTDDVANSVNNRIGVGPERGYDALGGTYGYNMAQNFPISSEQYGSIGFNFMRIAGTPLLLNVKLQAMESQGEVKIISAPKVLTLDNKKAVIRQGLSYPYQTVEDGEVNLEFKDVDLLLEVTPHVTPDNRISMSVNITKNDLGSVINGEQSFTTKEAQTELLVNDGDTVVIGGIIKTTENNSVKGLPGLSRIPIIGWFFKTESKSSDKEELLIFITPRIVQLEQRTAQF</sequence>
<dbReference type="GO" id="GO:0009279">
    <property type="term" value="C:cell outer membrane"/>
    <property type="evidence" value="ECO:0007669"/>
    <property type="project" value="UniProtKB-SubCell"/>
</dbReference>
<dbReference type="Pfam" id="PF21305">
    <property type="entry name" value="type_II_gspD_N0"/>
    <property type="match status" value="1"/>
</dbReference>
<feature type="compositionally biased region" description="Low complexity" evidence="9">
    <location>
        <begin position="425"/>
        <end position="442"/>
    </location>
</feature>
<organism evidence="14 15">
    <name type="scientific">Desulfonema ishimotonii</name>
    <dbReference type="NCBI Taxonomy" id="45657"/>
    <lineage>
        <taxon>Bacteria</taxon>
        <taxon>Pseudomonadati</taxon>
        <taxon>Thermodesulfobacteriota</taxon>
        <taxon>Desulfobacteria</taxon>
        <taxon>Desulfobacterales</taxon>
        <taxon>Desulfococcaceae</taxon>
        <taxon>Desulfonema</taxon>
    </lineage>
</organism>
<keyword evidence="5" id="KW-0472">Membrane</keyword>
<feature type="domain" description="Type II/III secretion system secretin-like" evidence="10">
    <location>
        <begin position="921"/>
        <end position="1075"/>
    </location>
</feature>
<dbReference type="Pfam" id="PF00263">
    <property type="entry name" value="Secretin"/>
    <property type="match status" value="1"/>
</dbReference>
<reference evidence="15" key="2">
    <citation type="submission" date="2019-01" db="EMBL/GenBank/DDBJ databases">
        <title>Genome sequence of Desulfonema ishimotonii strain Tokyo 01.</title>
        <authorList>
            <person name="Fukui M."/>
        </authorList>
    </citation>
    <scope>NUCLEOTIDE SEQUENCE [LARGE SCALE GENOMIC DNA]</scope>
    <source>
        <strain evidence="15">Tokyo 01</strain>
    </source>
</reference>
<dbReference type="InterPro" id="IPR051808">
    <property type="entry name" value="Type_IV_pilus_biogenesis"/>
</dbReference>
<accession>A0A401G222</accession>
<feature type="domain" description="NolW-like" evidence="11">
    <location>
        <begin position="746"/>
        <end position="807"/>
    </location>
</feature>
<evidence type="ECO:0000259" key="10">
    <source>
        <dbReference type="Pfam" id="PF00263"/>
    </source>
</evidence>
<keyword evidence="6" id="KW-0998">Cell outer membrane</keyword>
<dbReference type="OrthoDB" id="9775455at2"/>
<dbReference type="PANTHER" id="PTHR30604:SF1">
    <property type="entry name" value="DNA UTILIZATION PROTEIN HOFQ"/>
    <property type="match status" value="1"/>
</dbReference>
<evidence type="ECO:0000256" key="9">
    <source>
        <dbReference type="SAM" id="MobiDB-lite"/>
    </source>
</evidence>
<dbReference type="PANTHER" id="PTHR30604">
    <property type="entry name" value="PROTEIN TRANSPORT PROTEIN HOFQ"/>
    <property type="match status" value="1"/>
</dbReference>
<dbReference type="RefSeq" id="WP_124330352.1">
    <property type="nucleotide sequence ID" value="NZ_BEXT01000001.1"/>
</dbReference>
<evidence type="ECO:0000256" key="4">
    <source>
        <dbReference type="ARBA" id="ARBA00022729"/>
    </source>
</evidence>
<dbReference type="Gene3D" id="3.30.1370.130">
    <property type="match status" value="1"/>
</dbReference>
<comment type="subcellular location">
    <subcellularLocation>
        <location evidence="8">Cell outer membrane</location>
    </subcellularLocation>
    <subcellularLocation>
        <location evidence="1">Membrane</location>
    </subcellularLocation>
</comment>
<dbReference type="EMBL" id="BEXT01000001">
    <property type="protein sequence ID" value="GBC63264.1"/>
    <property type="molecule type" value="Genomic_DNA"/>
</dbReference>
<dbReference type="Pfam" id="PF03958">
    <property type="entry name" value="Secretin_N"/>
    <property type="match status" value="1"/>
</dbReference>
<evidence type="ECO:0000259" key="13">
    <source>
        <dbReference type="Pfam" id="PF21305"/>
    </source>
</evidence>
<proteinExistence type="inferred from homology"/>
<evidence type="ECO:0000256" key="2">
    <source>
        <dbReference type="ARBA" id="ARBA00022448"/>
    </source>
</evidence>
<dbReference type="InterPro" id="IPR005644">
    <property type="entry name" value="NolW-like"/>
</dbReference>
<comment type="similarity">
    <text evidence="7">Belongs to the bacterial secretin family.</text>
</comment>
<protein>
    <recommendedName>
        <fullName evidence="16">Type IV pilus secretin PilQ</fullName>
    </recommendedName>
</protein>
<dbReference type="AlphaFoldDB" id="A0A401G222"/>
<evidence type="ECO:0000259" key="12">
    <source>
        <dbReference type="Pfam" id="PF11741"/>
    </source>
</evidence>
<keyword evidence="3" id="KW-0812">Transmembrane</keyword>
<keyword evidence="4" id="KW-0732">Signal</keyword>
<dbReference type="InterPro" id="IPR021731">
    <property type="entry name" value="AMIN_dom"/>
</dbReference>
<evidence type="ECO:0000256" key="1">
    <source>
        <dbReference type="ARBA" id="ARBA00004370"/>
    </source>
</evidence>
<dbReference type="InterPro" id="IPR004846">
    <property type="entry name" value="T2SS/T3SS_dom"/>
</dbReference>
<dbReference type="Gene3D" id="2.60.40.3500">
    <property type="match status" value="2"/>
</dbReference>
<dbReference type="PRINTS" id="PR00811">
    <property type="entry name" value="BCTERIALGSPD"/>
</dbReference>
<feature type="domain" description="AMIN" evidence="12">
    <location>
        <begin position="319"/>
        <end position="413"/>
    </location>
</feature>
<dbReference type="InterPro" id="IPR049371">
    <property type="entry name" value="GspD-like_N0"/>
</dbReference>
<evidence type="ECO:0000259" key="11">
    <source>
        <dbReference type="Pfam" id="PF03958"/>
    </source>
</evidence>
<dbReference type="Pfam" id="PF11741">
    <property type="entry name" value="AMIN"/>
    <property type="match status" value="3"/>
</dbReference>
<keyword evidence="15" id="KW-1185">Reference proteome</keyword>
<evidence type="ECO:0000256" key="5">
    <source>
        <dbReference type="ARBA" id="ARBA00023136"/>
    </source>
</evidence>
<dbReference type="InterPro" id="IPR001775">
    <property type="entry name" value="GspD/PilQ"/>
</dbReference>
<name>A0A401G222_9BACT</name>
<dbReference type="GO" id="GO:0009306">
    <property type="term" value="P:protein secretion"/>
    <property type="evidence" value="ECO:0007669"/>
    <property type="project" value="InterPro"/>
</dbReference>
<evidence type="ECO:0000256" key="3">
    <source>
        <dbReference type="ARBA" id="ARBA00022692"/>
    </source>
</evidence>
<dbReference type="Gene3D" id="3.30.1370.120">
    <property type="match status" value="1"/>
</dbReference>
<feature type="domain" description="AMIN" evidence="12">
    <location>
        <begin position="51"/>
        <end position="143"/>
    </location>
</feature>
<dbReference type="Proteomes" id="UP000288096">
    <property type="component" value="Unassembled WGS sequence"/>
</dbReference>
<evidence type="ECO:0000256" key="7">
    <source>
        <dbReference type="RuleBase" id="RU004003"/>
    </source>
</evidence>
<evidence type="ECO:0000256" key="6">
    <source>
        <dbReference type="ARBA" id="ARBA00023237"/>
    </source>
</evidence>
<feature type="domain" description="AMIN" evidence="12">
    <location>
        <begin position="213"/>
        <end position="271"/>
    </location>
</feature>
<dbReference type="PROSITE" id="PS51257">
    <property type="entry name" value="PROKAR_LIPOPROTEIN"/>
    <property type="match status" value="1"/>
</dbReference>
<feature type="region of interest" description="Disordered" evidence="9">
    <location>
        <begin position="420"/>
        <end position="445"/>
    </location>
</feature>
<dbReference type="InterPro" id="IPR038591">
    <property type="entry name" value="NolW-like_sf"/>
</dbReference>
<evidence type="ECO:0000313" key="15">
    <source>
        <dbReference type="Proteomes" id="UP000288096"/>
    </source>
</evidence>
<evidence type="ECO:0008006" key="16">
    <source>
        <dbReference type="Google" id="ProtNLM"/>
    </source>
</evidence>
<evidence type="ECO:0000313" key="14">
    <source>
        <dbReference type="EMBL" id="GBC63264.1"/>
    </source>
</evidence>
<gene>
    <name evidence="14" type="ORF">DENIS_4258</name>
</gene>